<dbReference type="Proteomes" id="UP000245380">
    <property type="component" value="Unassembled WGS sequence"/>
</dbReference>
<reference evidence="1 2" key="1">
    <citation type="submission" date="2016-11" db="EMBL/GenBank/DDBJ databases">
        <title>Comparative genomics of Acidibacillus ferroxidans species.</title>
        <authorList>
            <person name="Oliveira G."/>
            <person name="Nunes G."/>
            <person name="Oliveira R."/>
            <person name="Araujo F."/>
            <person name="Salim A."/>
            <person name="Scholte L."/>
            <person name="Morais D."/>
            <person name="Nancucheo I."/>
            <person name="Johnson D.B."/>
            <person name="Grail B."/>
            <person name="Bittencourt J."/>
            <person name="Valadares R."/>
        </authorList>
    </citation>
    <scope>NUCLEOTIDE SEQUENCE [LARGE SCALE GENOMIC DNA]</scope>
    <source>
        <strain evidence="1 2">Y002</strain>
    </source>
</reference>
<dbReference type="AlphaFoldDB" id="A0A2U3CLL9"/>
<gene>
    <name evidence="1" type="ORF">BM613_14580</name>
</gene>
<proteinExistence type="predicted"/>
<protein>
    <recommendedName>
        <fullName evidence="3">Sortilin N-terminal domain-containing protein</fullName>
    </recommendedName>
</protein>
<evidence type="ECO:0000313" key="2">
    <source>
        <dbReference type="Proteomes" id="UP000245380"/>
    </source>
</evidence>
<comment type="caution">
    <text evidence="1">The sequence shown here is derived from an EMBL/GenBank/DDBJ whole genome shotgun (WGS) entry which is preliminary data.</text>
</comment>
<dbReference type="EMBL" id="MPDK01000127">
    <property type="protein sequence ID" value="PWI49905.1"/>
    <property type="molecule type" value="Genomic_DNA"/>
</dbReference>
<sequence>FHLQHPSLSPSVQFDPVTENIGWLLMPKSYTYPKQSQEKNILWITRDGGDIWTPLELPWEYPAILDFLNSKVGFISTYQRFPDTIQIPSANLYFTKTGGRSWTELTKAFPGQLWIKFITPTVGFTSSN</sequence>
<feature type="non-terminal residue" evidence="1">
    <location>
        <position position="1"/>
    </location>
</feature>
<feature type="non-terminal residue" evidence="1">
    <location>
        <position position="128"/>
    </location>
</feature>
<evidence type="ECO:0008006" key="3">
    <source>
        <dbReference type="Google" id="ProtNLM"/>
    </source>
</evidence>
<organism evidence="1 2">
    <name type="scientific">Sulfoacidibacillus thermotolerans</name>
    <name type="common">Acidibacillus sulfuroxidans</name>
    <dbReference type="NCBI Taxonomy" id="1765684"/>
    <lineage>
        <taxon>Bacteria</taxon>
        <taxon>Bacillati</taxon>
        <taxon>Bacillota</taxon>
        <taxon>Bacilli</taxon>
        <taxon>Bacillales</taxon>
        <taxon>Alicyclobacillaceae</taxon>
        <taxon>Sulfoacidibacillus</taxon>
    </lineage>
</organism>
<keyword evidence="2" id="KW-1185">Reference proteome</keyword>
<evidence type="ECO:0000313" key="1">
    <source>
        <dbReference type="EMBL" id="PWI49905.1"/>
    </source>
</evidence>
<accession>A0A2U3CLL9</accession>
<dbReference type="RefSeq" id="WP_219930738.1">
    <property type="nucleotide sequence ID" value="NZ_MPDK01000127.1"/>
</dbReference>
<name>A0A2U3CLL9_SULT2</name>
<dbReference type="SUPFAM" id="SSF110296">
    <property type="entry name" value="Oligoxyloglucan reducing end-specific cellobiohydrolase"/>
    <property type="match status" value="1"/>
</dbReference>